<keyword evidence="8" id="KW-1185">Reference proteome</keyword>
<accession>B1XYU8</accession>
<dbReference type="EMBL" id="CP001013">
    <property type="protein sequence ID" value="ACB32832.1"/>
    <property type="molecule type" value="Genomic_DNA"/>
</dbReference>
<dbReference type="InterPro" id="IPR002641">
    <property type="entry name" value="PNPLA_dom"/>
</dbReference>
<proteinExistence type="predicted"/>
<dbReference type="HOGENOM" id="CLU_040292_0_0_4"/>
<evidence type="ECO:0000256" key="2">
    <source>
        <dbReference type="ARBA" id="ARBA00022963"/>
    </source>
</evidence>
<protein>
    <submittedName>
        <fullName evidence="7">Patatin</fullName>
    </submittedName>
</protein>
<name>B1XYU8_LEPCP</name>
<evidence type="ECO:0000313" key="8">
    <source>
        <dbReference type="Proteomes" id="UP000001693"/>
    </source>
</evidence>
<dbReference type="STRING" id="395495.Lcho_0557"/>
<dbReference type="InterPro" id="IPR050301">
    <property type="entry name" value="NTE"/>
</dbReference>
<dbReference type="eggNOG" id="COG1752">
    <property type="taxonomic scope" value="Bacteria"/>
</dbReference>
<dbReference type="PROSITE" id="PS51635">
    <property type="entry name" value="PNPLA"/>
    <property type="match status" value="1"/>
</dbReference>
<feature type="short sequence motif" description="DGA/G" evidence="4">
    <location>
        <begin position="253"/>
        <end position="255"/>
    </location>
</feature>
<evidence type="ECO:0000313" key="7">
    <source>
        <dbReference type="EMBL" id="ACB32832.1"/>
    </source>
</evidence>
<feature type="compositionally biased region" description="Low complexity" evidence="5">
    <location>
        <begin position="17"/>
        <end position="35"/>
    </location>
</feature>
<evidence type="ECO:0000256" key="1">
    <source>
        <dbReference type="ARBA" id="ARBA00022801"/>
    </source>
</evidence>
<feature type="region of interest" description="Disordered" evidence="5">
    <location>
        <begin position="1"/>
        <end position="35"/>
    </location>
</feature>
<evidence type="ECO:0000256" key="5">
    <source>
        <dbReference type="SAM" id="MobiDB-lite"/>
    </source>
</evidence>
<dbReference type="Pfam" id="PF01734">
    <property type="entry name" value="Patatin"/>
    <property type="match status" value="1"/>
</dbReference>
<feature type="domain" description="PNPLA" evidence="6">
    <location>
        <begin position="56"/>
        <end position="266"/>
    </location>
</feature>
<keyword evidence="2 4" id="KW-0442">Lipid degradation</keyword>
<organism evidence="7 8">
    <name type="scientific">Leptothrix cholodnii (strain ATCC 51168 / LMG 8142 / SP-6)</name>
    <name type="common">Leptothrix discophora (strain SP-6)</name>
    <dbReference type="NCBI Taxonomy" id="395495"/>
    <lineage>
        <taxon>Bacteria</taxon>
        <taxon>Pseudomonadati</taxon>
        <taxon>Pseudomonadota</taxon>
        <taxon>Betaproteobacteria</taxon>
        <taxon>Burkholderiales</taxon>
        <taxon>Sphaerotilaceae</taxon>
        <taxon>Leptothrix</taxon>
    </lineage>
</organism>
<evidence type="ECO:0000256" key="4">
    <source>
        <dbReference type="PROSITE-ProRule" id="PRU01161"/>
    </source>
</evidence>
<evidence type="ECO:0000256" key="3">
    <source>
        <dbReference type="ARBA" id="ARBA00023098"/>
    </source>
</evidence>
<dbReference type="GO" id="GO:0016042">
    <property type="term" value="P:lipid catabolic process"/>
    <property type="evidence" value="ECO:0007669"/>
    <property type="project" value="UniProtKB-UniRule"/>
</dbReference>
<dbReference type="OrthoDB" id="9770965at2"/>
<keyword evidence="1 4" id="KW-0378">Hydrolase</keyword>
<keyword evidence="3 4" id="KW-0443">Lipid metabolism</keyword>
<dbReference type="Proteomes" id="UP000001693">
    <property type="component" value="Chromosome"/>
</dbReference>
<reference evidence="7 8" key="1">
    <citation type="submission" date="2008-03" db="EMBL/GenBank/DDBJ databases">
        <title>Complete sequence of Leptothrix cholodnii SP-6.</title>
        <authorList>
            <consortium name="US DOE Joint Genome Institute"/>
            <person name="Copeland A."/>
            <person name="Lucas S."/>
            <person name="Lapidus A."/>
            <person name="Glavina del Rio T."/>
            <person name="Dalin E."/>
            <person name="Tice H."/>
            <person name="Bruce D."/>
            <person name="Goodwin L."/>
            <person name="Pitluck S."/>
            <person name="Chertkov O."/>
            <person name="Brettin T."/>
            <person name="Detter J.C."/>
            <person name="Han C."/>
            <person name="Kuske C.R."/>
            <person name="Schmutz J."/>
            <person name="Larimer F."/>
            <person name="Land M."/>
            <person name="Hauser L."/>
            <person name="Kyrpides N."/>
            <person name="Lykidis A."/>
            <person name="Emerson D."/>
            <person name="Richardson P."/>
        </authorList>
    </citation>
    <scope>NUCLEOTIDE SEQUENCE [LARGE SCALE GENOMIC DNA]</scope>
    <source>
        <strain evidence="8">ATCC 51168 / LMG 8142 / SP-6</strain>
    </source>
</reference>
<feature type="active site" description="Proton acceptor" evidence="4">
    <location>
        <position position="253"/>
    </location>
</feature>
<dbReference type="InterPro" id="IPR016035">
    <property type="entry name" value="Acyl_Trfase/lysoPLipase"/>
</dbReference>
<dbReference type="GO" id="GO:0016787">
    <property type="term" value="F:hydrolase activity"/>
    <property type="evidence" value="ECO:0007669"/>
    <property type="project" value="UniProtKB-UniRule"/>
</dbReference>
<dbReference type="PANTHER" id="PTHR14226:SF78">
    <property type="entry name" value="SLR0060 PROTEIN"/>
    <property type="match status" value="1"/>
</dbReference>
<dbReference type="KEGG" id="lch:Lcho_0557"/>
<evidence type="ECO:0000259" key="6">
    <source>
        <dbReference type="PROSITE" id="PS51635"/>
    </source>
</evidence>
<dbReference type="AlphaFoldDB" id="B1XYU8"/>
<feature type="short sequence motif" description="GXSXG" evidence="4">
    <location>
        <begin position="88"/>
        <end position="92"/>
    </location>
</feature>
<dbReference type="PANTHER" id="PTHR14226">
    <property type="entry name" value="NEUROPATHY TARGET ESTERASE/SWISS CHEESE D.MELANOGASTER"/>
    <property type="match status" value="1"/>
</dbReference>
<gene>
    <name evidence="7" type="ordered locus">Lcho_0557</name>
</gene>
<dbReference type="Gene3D" id="3.40.1090.10">
    <property type="entry name" value="Cytosolic phospholipase A2 catalytic domain"/>
    <property type="match status" value="2"/>
</dbReference>
<dbReference type="SUPFAM" id="SSF52151">
    <property type="entry name" value="FabD/lysophospholipase-like"/>
    <property type="match status" value="1"/>
</dbReference>
<dbReference type="RefSeq" id="WP_012345594.1">
    <property type="nucleotide sequence ID" value="NC_010524.1"/>
</dbReference>
<feature type="active site" description="Nucleophile" evidence="4">
    <location>
        <position position="90"/>
    </location>
</feature>
<feature type="short sequence motif" description="GXGXXG" evidence="4">
    <location>
        <begin position="60"/>
        <end position="65"/>
    </location>
</feature>
<sequence length="405" mass="42860">MNRPKSAPSRKPKAPPRRAAPAVSEVAVPPVAAQPPAERIEPVEIAEPRGPATIDLALQGGGSHGAFTWGVLDALLEDGRLGFDGVSGTSAGAMNAAVLACGFARGGRDGARAALRAFWNDIGSAPGCLGAAPSSAPFASPFAQAPQIAWPAWLFNTDIWPMYGVLDAMWRSLSPYQFNPLNLNPLRRILDKHVDPALLRDGPLKLFVTATAVSTGQPKVFSGAELSIDALLASACLPQMVQAIEIDGESYWDGGFAGNPAIWPLIYGTGSLDVLLVQINPLVRPGVPTRAVDIADRVNEITFNASLVAEMRAIAFVQKLVRQHKVSSDEYKLLRLHRVADEDGLAPYDASSKLNTDPRLLQALFDLGRAAAGRWLAEHAGDVGVRGTTAIEPVFLAPRPAPAGT</sequence>